<sequence>MVAVITTEDVQVEVGDSAPMNAYLARPSDRAPRPAVLVCSELWGLTDQVRGIARQVAELGYVAIAPNIYHRAGPEAAAGFAESDANRTRAFELVGDLTRDGVEADLRACVAFAREHAGATEKTGVLGFSLGGHLAFFAATRLDLAAAAIYYPGWVPVAGTALSRPEPLLEHVPAIASGDVRTLMFFAERDHVIDAAQRDQISAALEFAGVRHEEIVYPGAQHAFFFPGREVHDPSAAEDSWTRVTDLFASELL</sequence>
<keyword evidence="3" id="KW-1185">Reference proteome</keyword>
<feature type="domain" description="Dienelactone hydrolase" evidence="1">
    <location>
        <begin position="20"/>
        <end position="250"/>
    </location>
</feature>
<gene>
    <name evidence="2" type="ORF">ACTIVE_4420</name>
</gene>
<dbReference type="InterPro" id="IPR051049">
    <property type="entry name" value="Dienelactone_hydrolase-like"/>
</dbReference>
<proteinExistence type="predicted"/>
<dbReference type="SUPFAM" id="SSF53474">
    <property type="entry name" value="alpha/beta-Hydrolases"/>
    <property type="match status" value="1"/>
</dbReference>
<dbReference type="InterPro" id="IPR002925">
    <property type="entry name" value="Dienelactn_hydro"/>
</dbReference>
<keyword evidence="2" id="KW-0378">Hydrolase</keyword>
<organism evidence="2 3">
    <name type="scientific">Actinomadura verrucosospora</name>
    <dbReference type="NCBI Taxonomy" id="46165"/>
    <lineage>
        <taxon>Bacteria</taxon>
        <taxon>Bacillati</taxon>
        <taxon>Actinomycetota</taxon>
        <taxon>Actinomycetes</taxon>
        <taxon>Streptosporangiales</taxon>
        <taxon>Thermomonosporaceae</taxon>
        <taxon>Actinomadura</taxon>
    </lineage>
</organism>
<dbReference type="EMBL" id="CP053892">
    <property type="protein sequence ID" value="QKG22779.1"/>
    <property type="molecule type" value="Genomic_DNA"/>
</dbReference>
<dbReference type="GO" id="GO:0016787">
    <property type="term" value="F:hydrolase activity"/>
    <property type="evidence" value="ECO:0007669"/>
    <property type="project" value="UniProtKB-KW"/>
</dbReference>
<evidence type="ECO:0000313" key="2">
    <source>
        <dbReference type="EMBL" id="QKG22779.1"/>
    </source>
</evidence>
<evidence type="ECO:0000313" key="3">
    <source>
        <dbReference type="Proteomes" id="UP000501240"/>
    </source>
</evidence>
<name>A0A7D3VTY8_ACTVE</name>
<dbReference type="PANTHER" id="PTHR46623">
    <property type="entry name" value="CARBOXYMETHYLENEBUTENOLIDASE-RELATED"/>
    <property type="match status" value="1"/>
</dbReference>
<dbReference type="Gene3D" id="3.40.50.1820">
    <property type="entry name" value="alpha/beta hydrolase"/>
    <property type="match status" value="1"/>
</dbReference>
<accession>A0A7D3VTY8</accession>
<dbReference type="Proteomes" id="UP000501240">
    <property type="component" value="Chromosome"/>
</dbReference>
<dbReference type="AlphaFoldDB" id="A0A7D3VTY8"/>
<dbReference type="Pfam" id="PF01738">
    <property type="entry name" value="DLH"/>
    <property type="match status" value="1"/>
</dbReference>
<protein>
    <submittedName>
        <fullName evidence="2">Dienelactone hydrolase-like enzyme</fullName>
    </submittedName>
</protein>
<reference evidence="2 3" key="1">
    <citation type="submission" date="2020-05" db="EMBL/GenBank/DDBJ databases">
        <title>Actinomadura verrucosospora NRRL-B18236 (PFL_A860) Genome sequencing and assembly.</title>
        <authorList>
            <person name="Samborskyy M."/>
        </authorList>
    </citation>
    <scope>NUCLEOTIDE SEQUENCE [LARGE SCALE GENOMIC DNA]</scope>
    <source>
        <strain evidence="2 3">NRRL:B18236</strain>
    </source>
</reference>
<dbReference type="InterPro" id="IPR029058">
    <property type="entry name" value="AB_hydrolase_fold"/>
</dbReference>
<evidence type="ECO:0000259" key="1">
    <source>
        <dbReference type="Pfam" id="PF01738"/>
    </source>
</evidence>
<dbReference type="PANTHER" id="PTHR46623:SF6">
    <property type="entry name" value="ALPHA_BETA-HYDROLASES SUPERFAMILY PROTEIN"/>
    <property type="match status" value="1"/>
</dbReference>